<feature type="transmembrane region" description="Helical" evidence="7">
    <location>
        <begin position="72"/>
        <end position="94"/>
    </location>
</feature>
<keyword evidence="4 7" id="KW-0812">Transmembrane</keyword>
<accession>A0A2W5NB78</accession>
<evidence type="ECO:0000313" key="10">
    <source>
        <dbReference type="Proteomes" id="UP000249185"/>
    </source>
</evidence>
<evidence type="ECO:0000256" key="4">
    <source>
        <dbReference type="ARBA" id="ARBA00022692"/>
    </source>
</evidence>
<dbReference type="PROSITE" id="PS50928">
    <property type="entry name" value="ABC_TM1"/>
    <property type="match status" value="1"/>
</dbReference>
<comment type="similarity">
    <text evidence="7">Belongs to the binding-protein-dependent transport system permease family.</text>
</comment>
<protein>
    <submittedName>
        <fullName evidence="9">Sugar ABC transporter permease</fullName>
    </submittedName>
</protein>
<gene>
    <name evidence="9" type="ORF">DI556_06165</name>
</gene>
<name>A0A2W5NB78_RHOSU</name>
<feature type="domain" description="ABC transmembrane type-1" evidence="8">
    <location>
        <begin position="68"/>
        <end position="258"/>
    </location>
</feature>
<dbReference type="PANTHER" id="PTHR32243">
    <property type="entry name" value="MALTOSE TRANSPORT SYSTEM PERMEASE-RELATED"/>
    <property type="match status" value="1"/>
</dbReference>
<feature type="transmembrane region" description="Helical" evidence="7">
    <location>
        <begin position="106"/>
        <end position="130"/>
    </location>
</feature>
<keyword evidence="2 7" id="KW-0813">Transport</keyword>
<reference evidence="9 10" key="1">
    <citation type="submission" date="2017-08" db="EMBL/GenBank/DDBJ databases">
        <title>Infants hospitalized years apart are colonized by the same room-sourced microbial strains.</title>
        <authorList>
            <person name="Brooks B."/>
            <person name="Olm M.R."/>
            <person name="Firek B.A."/>
            <person name="Baker R."/>
            <person name="Thomas B.C."/>
            <person name="Morowitz M.J."/>
            <person name="Banfield J.F."/>
        </authorList>
    </citation>
    <scope>NUCLEOTIDE SEQUENCE [LARGE SCALE GENOMIC DNA]</scope>
    <source>
        <strain evidence="9">S2_005_002_R2_34</strain>
    </source>
</reference>
<organism evidence="9 10">
    <name type="scientific">Rhodovulum sulfidophilum</name>
    <name type="common">Rhodobacter sulfidophilus</name>
    <dbReference type="NCBI Taxonomy" id="35806"/>
    <lineage>
        <taxon>Bacteria</taxon>
        <taxon>Pseudomonadati</taxon>
        <taxon>Pseudomonadota</taxon>
        <taxon>Alphaproteobacteria</taxon>
        <taxon>Rhodobacterales</taxon>
        <taxon>Paracoccaceae</taxon>
        <taxon>Rhodovulum</taxon>
    </lineage>
</organism>
<feature type="transmembrane region" description="Helical" evidence="7">
    <location>
        <begin position="180"/>
        <end position="205"/>
    </location>
</feature>
<evidence type="ECO:0000256" key="1">
    <source>
        <dbReference type="ARBA" id="ARBA00004651"/>
    </source>
</evidence>
<dbReference type="SUPFAM" id="SSF161098">
    <property type="entry name" value="MetI-like"/>
    <property type="match status" value="1"/>
</dbReference>
<dbReference type="AlphaFoldDB" id="A0A2W5NB78"/>
<dbReference type="InterPro" id="IPR000515">
    <property type="entry name" value="MetI-like"/>
</dbReference>
<keyword evidence="6 7" id="KW-0472">Membrane</keyword>
<dbReference type="InterPro" id="IPR050901">
    <property type="entry name" value="BP-dep_ABC_trans_perm"/>
</dbReference>
<evidence type="ECO:0000256" key="3">
    <source>
        <dbReference type="ARBA" id="ARBA00022475"/>
    </source>
</evidence>
<dbReference type="Pfam" id="PF00528">
    <property type="entry name" value="BPD_transp_1"/>
    <property type="match status" value="1"/>
</dbReference>
<dbReference type="CDD" id="cd06261">
    <property type="entry name" value="TM_PBP2"/>
    <property type="match status" value="1"/>
</dbReference>
<proteinExistence type="inferred from homology"/>
<dbReference type="PANTHER" id="PTHR32243:SF18">
    <property type="entry name" value="INNER MEMBRANE ABC TRANSPORTER PERMEASE PROTEIN YCJP"/>
    <property type="match status" value="1"/>
</dbReference>
<evidence type="ECO:0000256" key="5">
    <source>
        <dbReference type="ARBA" id="ARBA00022989"/>
    </source>
</evidence>
<keyword evidence="3" id="KW-1003">Cell membrane</keyword>
<sequence length="273" mass="29189">MGSLILRILARALVALLVLVALTPILWTALGAFKQLNDIVTPVPRLFFTPTLENFRTILASPLIRDGLLNSLIVVGASVTIGAVLGIPAAHSVARYVRSRGDDVQFFVLSLRFMPPVAIAIPFIVIYLDLGIYDSLGGLCLVYLVTTISTMIWLSVPAFERVPREIEEAAAMEGCSEAEVFWRFSLPIAAPSLFGALVFTFVLVWNELLLALTLAAKNATLPVVAASITSLGKEVPWGVINAATVVLVLPPLVLIGLLMGLINTMVRSGGAKG</sequence>
<comment type="subcellular location">
    <subcellularLocation>
        <location evidence="1 7">Cell membrane</location>
        <topology evidence="1 7">Multi-pass membrane protein</topology>
    </subcellularLocation>
</comment>
<dbReference type="Gene3D" id="1.10.3720.10">
    <property type="entry name" value="MetI-like"/>
    <property type="match status" value="1"/>
</dbReference>
<dbReference type="GO" id="GO:0055085">
    <property type="term" value="P:transmembrane transport"/>
    <property type="evidence" value="ECO:0007669"/>
    <property type="project" value="InterPro"/>
</dbReference>
<feature type="transmembrane region" description="Helical" evidence="7">
    <location>
        <begin position="239"/>
        <end position="262"/>
    </location>
</feature>
<dbReference type="EMBL" id="QFPW01000003">
    <property type="protein sequence ID" value="PZQ50702.1"/>
    <property type="molecule type" value="Genomic_DNA"/>
</dbReference>
<feature type="transmembrane region" description="Helical" evidence="7">
    <location>
        <begin position="136"/>
        <end position="159"/>
    </location>
</feature>
<keyword evidence="5 7" id="KW-1133">Transmembrane helix</keyword>
<dbReference type="InterPro" id="IPR035906">
    <property type="entry name" value="MetI-like_sf"/>
</dbReference>
<comment type="caution">
    <text evidence="9">The sequence shown here is derived from an EMBL/GenBank/DDBJ whole genome shotgun (WGS) entry which is preliminary data.</text>
</comment>
<evidence type="ECO:0000256" key="2">
    <source>
        <dbReference type="ARBA" id="ARBA00022448"/>
    </source>
</evidence>
<evidence type="ECO:0000259" key="8">
    <source>
        <dbReference type="PROSITE" id="PS50928"/>
    </source>
</evidence>
<evidence type="ECO:0000256" key="7">
    <source>
        <dbReference type="RuleBase" id="RU363032"/>
    </source>
</evidence>
<evidence type="ECO:0000313" key="9">
    <source>
        <dbReference type="EMBL" id="PZQ50702.1"/>
    </source>
</evidence>
<dbReference type="GO" id="GO:0005886">
    <property type="term" value="C:plasma membrane"/>
    <property type="evidence" value="ECO:0007669"/>
    <property type="project" value="UniProtKB-SubCell"/>
</dbReference>
<dbReference type="Proteomes" id="UP000249185">
    <property type="component" value="Unassembled WGS sequence"/>
</dbReference>
<evidence type="ECO:0000256" key="6">
    <source>
        <dbReference type="ARBA" id="ARBA00023136"/>
    </source>
</evidence>